<reference evidence="1" key="1">
    <citation type="submission" date="2021-06" db="EMBL/GenBank/DDBJ databases">
        <title>Comparative genomics, transcriptomics and evolutionary studies reveal genomic signatures of adaptation to plant cell wall in hemibiotrophic fungi.</title>
        <authorList>
            <consortium name="DOE Joint Genome Institute"/>
            <person name="Baroncelli R."/>
            <person name="Diaz J.F."/>
            <person name="Benocci T."/>
            <person name="Peng M."/>
            <person name="Battaglia E."/>
            <person name="Haridas S."/>
            <person name="Andreopoulos W."/>
            <person name="Labutti K."/>
            <person name="Pangilinan J."/>
            <person name="Floch G.L."/>
            <person name="Makela M.R."/>
            <person name="Henrissat B."/>
            <person name="Grigoriev I.V."/>
            <person name="Crouch J.A."/>
            <person name="De Vries R.P."/>
            <person name="Sukno S.A."/>
            <person name="Thon M.R."/>
        </authorList>
    </citation>
    <scope>NUCLEOTIDE SEQUENCE</scope>
    <source>
        <strain evidence="1">MAFF235873</strain>
    </source>
</reference>
<proteinExistence type="predicted"/>
<comment type="caution">
    <text evidence="1">The sequence shown here is derived from an EMBL/GenBank/DDBJ whole genome shotgun (WGS) entry which is preliminary data.</text>
</comment>
<accession>A0AAD9LX86</accession>
<sequence length="218" mass="24685">MKMTDDGGYSHDVFHLPRDKRPIHDTKLSKPVSLSDFLGKGQLKRQYDRLCSTKSIIRVSRIIAEAVLRFDLRDRDPSPEDSVVFYISPNNGLAPFLERVITRPKLPSVAAEDGNNPSQQRSLQLLKLGEILLQLGLPKSQRMRSPPLEPKGRRTFIKSAVPSVATNINKNFSNVIIACVDFSEDTSRCSEESFDEKFYRNIVQPLKNMEKVLKPSCV</sequence>
<dbReference type="EMBL" id="MU842930">
    <property type="protein sequence ID" value="KAK2025751.1"/>
    <property type="molecule type" value="Genomic_DNA"/>
</dbReference>
<protein>
    <submittedName>
        <fullName evidence="1">Uncharacterized protein</fullName>
    </submittedName>
</protein>
<dbReference type="AlphaFoldDB" id="A0AAD9LX86"/>
<name>A0AAD9LX86_9PEZI</name>
<organism evidence="1 2">
    <name type="scientific">Colletotrichum zoysiae</name>
    <dbReference type="NCBI Taxonomy" id="1216348"/>
    <lineage>
        <taxon>Eukaryota</taxon>
        <taxon>Fungi</taxon>
        <taxon>Dikarya</taxon>
        <taxon>Ascomycota</taxon>
        <taxon>Pezizomycotina</taxon>
        <taxon>Sordariomycetes</taxon>
        <taxon>Hypocreomycetidae</taxon>
        <taxon>Glomerellales</taxon>
        <taxon>Glomerellaceae</taxon>
        <taxon>Colletotrichum</taxon>
        <taxon>Colletotrichum graminicola species complex</taxon>
    </lineage>
</organism>
<evidence type="ECO:0000313" key="1">
    <source>
        <dbReference type="EMBL" id="KAK2025751.1"/>
    </source>
</evidence>
<evidence type="ECO:0000313" key="2">
    <source>
        <dbReference type="Proteomes" id="UP001232148"/>
    </source>
</evidence>
<dbReference type="Proteomes" id="UP001232148">
    <property type="component" value="Unassembled WGS sequence"/>
</dbReference>
<keyword evidence="2" id="KW-1185">Reference proteome</keyword>
<gene>
    <name evidence="1" type="ORF">LX32DRAFT_665764</name>
</gene>